<dbReference type="EMBL" id="FWZT01000021">
    <property type="protein sequence ID" value="SMF61935.1"/>
    <property type="molecule type" value="Genomic_DNA"/>
</dbReference>
<organism evidence="1 2">
    <name type="scientific">Pseudobacteriovorax antillogorgiicola</name>
    <dbReference type="NCBI Taxonomy" id="1513793"/>
    <lineage>
        <taxon>Bacteria</taxon>
        <taxon>Pseudomonadati</taxon>
        <taxon>Bdellovibrionota</taxon>
        <taxon>Oligoflexia</taxon>
        <taxon>Oligoflexales</taxon>
        <taxon>Pseudobacteriovoracaceae</taxon>
        <taxon>Pseudobacteriovorax</taxon>
    </lineage>
</organism>
<name>A0A1Y6CFB2_9BACT</name>
<dbReference type="OrthoDB" id="9813686at2"/>
<dbReference type="STRING" id="1513793.SAMN06296036_1215"/>
<keyword evidence="2" id="KW-1185">Reference proteome</keyword>
<dbReference type="RefSeq" id="WP_132323026.1">
    <property type="nucleotide sequence ID" value="NZ_FWZT01000021.1"/>
</dbReference>
<dbReference type="AlphaFoldDB" id="A0A1Y6CFB2"/>
<accession>A0A1Y6CFB2</accession>
<proteinExistence type="predicted"/>
<protein>
    <submittedName>
        <fullName evidence="1">Uncharacterized protein</fullName>
    </submittedName>
</protein>
<dbReference type="InterPro" id="IPR054196">
    <property type="entry name" value="DUF6901"/>
</dbReference>
<dbReference type="Pfam" id="PF21842">
    <property type="entry name" value="DUF6901"/>
    <property type="match status" value="1"/>
</dbReference>
<reference evidence="2" key="1">
    <citation type="submission" date="2017-04" db="EMBL/GenBank/DDBJ databases">
        <authorList>
            <person name="Varghese N."/>
            <person name="Submissions S."/>
        </authorList>
    </citation>
    <scope>NUCLEOTIDE SEQUENCE [LARGE SCALE GENOMIC DNA]</scope>
    <source>
        <strain evidence="2">RKEM611</strain>
    </source>
</reference>
<evidence type="ECO:0000313" key="1">
    <source>
        <dbReference type="EMBL" id="SMF61935.1"/>
    </source>
</evidence>
<dbReference type="Proteomes" id="UP000192907">
    <property type="component" value="Unassembled WGS sequence"/>
</dbReference>
<gene>
    <name evidence="1" type="ORF">SAMN06296036_1215</name>
</gene>
<sequence>MAEISYIFEMPQETVEYRLLFDEDWQLIVQPQDKPNWTRLSHHPCKDCPLLQQPNCSHCPLALGVAEILEAFKNEISCEKALITVKAPEREYRKETTIQDGLQSLLGLTMATSACPRMAFLRPMARFHLPFASLDETMVRALSFFFLKQFFHHGEATGAFTMERFQAQYRSVIEVNQGLLGRIRDIDQTGDADQNAIIILDGFARLLLLNFDSDYQSLMRFFPKTDSETQASPAIKAVS</sequence>
<evidence type="ECO:0000313" key="2">
    <source>
        <dbReference type="Proteomes" id="UP000192907"/>
    </source>
</evidence>